<sequence length="96" mass="10893">MFIALIDREVSEYSKLITRDGLTFQLAERIALKTLIDNKDIIIKPAGKGGAMVVMDRSFYRNEVLSQLSNREVYLPLSSNPTFSVRDKIAETLERA</sequence>
<gene>
    <name evidence="1" type="ORF">RIMI_LOCUS4884349</name>
</gene>
<evidence type="ECO:0000313" key="1">
    <source>
        <dbReference type="EMBL" id="CAJ0931803.1"/>
    </source>
</evidence>
<dbReference type="Proteomes" id="UP001176940">
    <property type="component" value="Unassembled WGS sequence"/>
</dbReference>
<protein>
    <submittedName>
        <fullName evidence="1">Uncharacterized protein</fullName>
    </submittedName>
</protein>
<accession>A0ABN9L2Y6</accession>
<dbReference type="EMBL" id="CAUEEQ010008087">
    <property type="protein sequence ID" value="CAJ0931803.1"/>
    <property type="molecule type" value="Genomic_DNA"/>
</dbReference>
<comment type="caution">
    <text evidence="1">The sequence shown here is derived from an EMBL/GenBank/DDBJ whole genome shotgun (WGS) entry which is preliminary data.</text>
</comment>
<keyword evidence="2" id="KW-1185">Reference proteome</keyword>
<name>A0ABN9L2Y6_9NEOB</name>
<proteinExistence type="predicted"/>
<evidence type="ECO:0000313" key="2">
    <source>
        <dbReference type="Proteomes" id="UP001176940"/>
    </source>
</evidence>
<reference evidence="1" key="1">
    <citation type="submission" date="2023-07" db="EMBL/GenBank/DDBJ databases">
        <authorList>
            <person name="Stuckert A."/>
        </authorList>
    </citation>
    <scope>NUCLEOTIDE SEQUENCE</scope>
</reference>
<organism evidence="1 2">
    <name type="scientific">Ranitomeya imitator</name>
    <name type="common">mimic poison frog</name>
    <dbReference type="NCBI Taxonomy" id="111125"/>
    <lineage>
        <taxon>Eukaryota</taxon>
        <taxon>Metazoa</taxon>
        <taxon>Chordata</taxon>
        <taxon>Craniata</taxon>
        <taxon>Vertebrata</taxon>
        <taxon>Euteleostomi</taxon>
        <taxon>Amphibia</taxon>
        <taxon>Batrachia</taxon>
        <taxon>Anura</taxon>
        <taxon>Neobatrachia</taxon>
        <taxon>Hyloidea</taxon>
        <taxon>Dendrobatidae</taxon>
        <taxon>Dendrobatinae</taxon>
        <taxon>Ranitomeya</taxon>
    </lineage>
</organism>